<dbReference type="SMART" id="SM00257">
    <property type="entry name" value="LysM"/>
    <property type="match status" value="1"/>
</dbReference>
<gene>
    <name evidence="5" type="ORF">GCM10010387_16600</name>
</gene>
<comment type="caution">
    <text evidence="5">The sequence shown here is derived from an EMBL/GenBank/DDBJ whole genome shotgun (WGS) entry which is preliminary data.</text>
</comment>
<feature type="compositionally biased region" description="Low complexity" evidence="3">
    <location>
        <begin position="251"/>
        <end position="264"/>
    </location>
</feature>
<dbReference type="PROSITE" id="PS51782">
    <property type="entry name" value="LYSM"/>
    <property type="match status" value="1"/>
</dbReference>
<feature type="compositionally biased region" description="Basic and acidic residues" evidence="3">
    <location>
        <begin position="322"/>
        <end position="331"/>
    </location>
</feature>
<name>A0A918UN97_9ACTN</name>
<dbReference type="InterPro" id="IPR036779">
    <property type="entry name" value="LysM_dom_sf"/>
</dbReference>
<dbReference type="InterPro" id="IPR018392">
    <property type="entry name" value="LysM"/>
</dbReference>
<feature type="region of interest" description="Disordered" evidence="3">
    <location>
        <begin position="142"/>
        <end position="335"/>
    </location>
</feature>
<dbReference type="GO" id="GO:0016787">
    <property type="term" value="F:hydrolase activity"/>
    <property type="evidence" value="ECO:0007669"/>
    <property type="project" value="UniProtKB-KW"/>
</dbReference>
<dbReference type="Proteomes" id="UP000630936">
    <property type="component" value="Unassembled WGS sequence"/>
</dbReference>
<evidence type="ECO:0000313" key="6">
    <source>
        <dbReference type="Proteomes" id="UP000630936"/>
    </source>
</evidence>
<organism evidence="5 6">
    <name type="scientific">Streptomyces inusitatus</name>
    <dbReference type="NCBI Taxonomy" id="68221"/>
    <lineage>
        <taxon>Bacteria</taxon>
        <taxon>Bacillati</taxon>
        <taxon>Actinomycetota</taxon>
        <taxon>Actinomycetes</taxon>
        <taxon>Kitasatosporales</taxon>
        <taxon>Streptomycetaceae</taxon>
        <taxon>Streptomyces</taxon>
    </lineage>
</organism>
<reference evidence="5" key="2">
    <citation type="submission" date="2020-09" db="EMBL/GenBank/DDBJ databases">
        <authorList>
            <person name="Sun Q."/>
            <person name="Ohkuma M."/>
        </authorList>
    </citation>
    <scope>NUCLEOTIDE SEQUENCE</scope>
    <source>
        <strain evidence="5">JCM 4988</strain>
    </source>
</reference>
<feature type="compositionally biased region" description="Basic and acidic residues" evidence="3">
    <location>
        <begin position="281"/>
        <end position="298"/>
    </location>
</feature>
<dbReference type="SUPFAM" id="SSF53955">
    <property type="entry name" value="Lysozyme-like"/>
    <property type="match status" value="1"/>
</dbReference>
<evidence type="ECO:0000256" key="3">
    <source>
        <dbReference type="SAM" id="MobiDB-lite"/>
    </source>
</evidence>
<reference evidence="5" key="1">
    <citation type="journal article" date="2014" name="Int. J. Syst. Evol. Microbiol.">
        <title>Complete genome sequence of Corynebacterium casei LMG S-19264T (=DSM 44701T), isolated from a smear-ripened cheese.</title>
        <authorList>
            <consortium name="US DOE Joint Genome Institute (JGI-PGF)"/>
            <person name="Walter F."/>
            <person name="Albersmeier A."/>
            <person name="Kalinowski J."/>
            <person name="Ruckert C."/>
        </authorList>
    </citation>
    <scope>NUCLEOTIDE SEQUENCE</scope>
    <source>
        <strain evidence="5">JCM 4988</strain>
    </source>
</reference>
<dbReference type="EMBL" id="BMWG01000003">
    <property type="protein sequence ID" value="GGZ24000.1"/>
    <property type="molecule type" value="Genomic_DNA"/>
</dbReference>
<feature type="region of interest" description="Disordered" evidence="3">
    <location>
        <begin position="366"/>
        <end position="386"/>
    </location>
</feature>
<dbReference type="InterPro" id="IPR023346">
    <property type="entry name" value="Lysozyme-like_dom_sf"/>
</dbReference>
<dbReference type="CDD" id="cd13925">
    <property type="entry name" value="RPF"/>
    <property type="match status" value="1"/>
</dbReference>
<dbReference type="Gene3D" id="1.10.530.10">
    <property type="match status" value="1"/>
</dbReference>
<feature type="compositionally biased region" description="Gly residues" evidence="3">
    <location>
        <begin position="182"/>
        <end position="194"/>
    </location>
</feature>
<dbReference type="SUPFAM" id="SSF54106">
    <property type="entry name" value="LysM domain"/>
    <property type="match status" value="1"/>
</dbReference>
<dbReference type="CDD" id="cd00118">
    <property type="entry name" value="LysM"/>
    <property type="match status" value="1"/>
</dbReference>
<accession>A0A918UN97</accession>
<feature type="compositionally biased region" description="Basic and acidic residues" evidence="3">
    <location>
        <begin position="220"/>
        <end position="250"/>
    </location>
</feature>
<proteinExistence type="inferred from homology"/>
<evidence type="ECO:0000256" key="1">
    <source>
        <dbReference type="ARBA" id="ARBA00010830"/>
    </source>
</evidence>
<dbReference type="InterPro" id="IPR010618">
    <property type="entry name" value="RPF"/>
</dbReference>
<evidence type="ECO:0000259" key="4">
    <source>
        <dbReference type="PROSITE" id="PS51782"/>
    </source>
</evidence>
<protein>
    <submittedName>
        <fullName evidence="5">Peptidoglycan-binding protein LysM</fullName>
    </submittedName>
</protein>
<evidence type="ECO:0000256" key="2">
    <source>
        <dbReference type="ARBA" id="ARBA00022801"/>
    </source>
</evidence>
<dbReference type="Pfam" id="PF06737">
    <property type="entry name" value="Transglycosylas"/>
    <property type="match status" value="1"/>
</dbReference>
<dbReference type="PANTHER" id="PTHR34700:SF4">
    <property type="entry name" value="PHAGE-LIKE ELEMENT PBSX PROTEIN XKDP"/>
    <property type="match status" value="1"/>
</dbReference>
<feature type="compositionally biased region" description="Low complexity" evidence="3">
    <location>
        <begin position="169"/>
        <end position="179"/>
    </location>
</feature>
<feature type="compositionally biased region" description="Basic and acidic residues" evidence="3">
    <location>
        <begin position="196"/>
        <end position="212"/>
    </location>
</feature>
<dbReference type="Pfam" id="PF01476">
    <property type="entry name" value="LysM"/>
    <property type="match status" value="1"/>
</dbReference>
<dbReference type="AlphaFoldDB" id="A0A918UN97"/>
<feature type="domain" description="LysM" evidence="4">
    <location>
        <begin position="332"/>
        <end position="381"/>
    </location>
</feature>
<dbReference type="Gene3D" id="3.10.350.10">
    <property type="entry name" value="LysM domain"/>
    <property type="match status" value="1"/>
</dbReference>
<evidence type="ECO:0000313" key="5">
    <source>
        <dbReference type="EMBL" id="GGZ24000.1"/>
    </source>
</evidence>
<keyword evidence="2" id="KW-0378">Hydrolase</keyword>
<sequence length="386" mass="38387">MLECGYVHPVSSSQAKGNRMLSGNGRHRRPRQVPALVVAAGVTGSAIAIPLLGAGSASAAESTTWDRVAECESGGAWSADTGNGYYGGLQFSQATWEAFGGTDYASRADLASRSQQIAVAEKVLAAQGAKAWASCAEMAGLTTGTTGTTGTGTGSIAPAKPKKAERSATESATPAPAETQGVGSGADRAGGTGPGADREKAKGTTEAVKDAAKSQAQGQGEDKGPGKHRGEPAKEPAAPKRTADSGERAGADAGSAAGGPPRADGQGEQAPEGTSTSGDPVTEREADPGHVSRGDSPARDGVTQAPGATEAEGAAGKAGGKAGEKAEEGKDGAYTVRPGDSLWAIAQAQKVDGGWNALYEENKETVGGDPDLIHPGQSLDLAAQQG</sequence>
<dbReference type="PANTHER" id="PTHR34700">
    <property type="entry name" value="POTASSIUM BINDING PROTEIN KBP"/>
    <property type="match status" value="1"/>
</dbReference>
<keyword evidence="6" id="KW-1185">Reference proteome</keyword>
<comment type="similarity">
    <text evidence="1">Belongs to the transglycosylase family. Rpf subfamily.</text>
</comment>
<dbReference type="InterPro" id="IPR052196">
    <property type="entry name" value="Bact_Kbp"/>
</dbReference>